<name>A0A1A9V4Q4_GLOAU</name>
<reference evidence="3" key="1">
    <citation type="submission" date="2020-05" db="UniProtKB">
        <authorList>
            <consortium name="EnsemblMetazoa"/>
        </authorList>
    </citation>
    <scope>IDENTIFICATION</scope>
    <source>
        <strain evidence="3">TTRI</strain>
    </source>
</reference>
<dbReference type="VEuPathDB" id="VectorBase:GAUT025847"/>
<evidence type="ECO:0000256" key="1">
    <source>
        <dbReference type="ARBA" id="ARBA00005254"/>
    </source>
</evidence>
<keyword evidence="4" id="KW-1185">Reference proteome</keyword>
<accession>A0A1A9V4Q4</accession>
<dbReference type="SUPFAM" id="SSF52096">
    <property type="entry name" value="ClpP/crotonase"/>
    <property type="match status" value="1"/>
</dbReference>
<dbReference type="Proteomes" id="UP000078200">
    <property type="component" value="Unassembled WGS sequence"/>
</dbReference>
<proteinExistence type="inferred from homology"/>
<dbReference type="Gene3D" id="1.10.287.2460">
    <property type="match status" value="1"/>
</dbReference>
<comment type="similarity">
    <text evidence="1">Belongs to the enoyl-CoA hydratase/isomerase family.</text>
</comment>
<dbReference type="Gene3D" id="3.90.226.10">
    <property type="entry name" value="2-enoyl-CoA Hydratase, Chain A, domain 1"/>
    <property type="match status" value="1"/>
</dbReference>
<evidence type="ECO:0000313" key="3">
    <source>
        <dbReference type="EnsemblMetazoa" id="GAUT025847-PA"/>
    </source>
</evidence>
<dbReference type="Pfam" id="PF00378">
    <property type="entry name" value="ECH_1"/>
    <property type="match status" value="1"/>
</dbReference>
<dbReference type="STRING" id="7395.A0A1A9V4Q4"/>
<dbReference type="InterPro" id="IPR029045">
    <property type="entry name" value="ClpP/crotonase-like_dom_sf"/>
</dbReference>
<organism evidence="3 4">
    <name type="scientific">Glossina austeni</name>
    <name type="common">Savannah tsetse fly</name>
    <dbReference type="NCBI Taxonomy" id="7395"/>
    <lineage>
        <taxon>Eukaryota</taxon>
        <taxon>Metazoa</taxon>
        <taxon>Ecdysozoa</taxon>
        <taxon>Arthropoda</taxon>
        <taxon>Hexapoda</taxon>
        <taxon>Insecta</taxon>
        <taxon>Pterygota</taxon>
        <taxon>Neoptera</taxon>
        <taxon>Endopterygota</taxon>
        <taxon>Diptera</taxon>
        <taxon>Brachycera</taxon>
        <taxon>Muscomorpha</taxon>
        <taxon>Hippoboscoidea</taxon>
        <taxon>Glossinidae</taxon>
        <taxon>Glossina</taxon>
    </lineage>
</organism>
<dbReference type="NCBIfam" id="NF006108">
    <property type="entry name" value="PRK08259.1"/>
    <property type="match status" value="1"/>
</dbReference>
<dbReference type="PANTHER" id="PTHR43802:SF1">
    <property type="entry name" value="IP11341P-RELATED"/>
    <property type="match status" value="1"/>
</dbReference>
<protein>
    <recommendedName>
        <fullName evidence="5">Enoyl-CoA hydratase</fullName>
    </recommendedName>
</protein>
<dbReference type="InterPro" id="IPR001753">
    <property type="entry name" value="Enoyl-CoA_hydra/iso"/>
</dbReference>
<feature type="region of interest" description="Disordered" evidence="2">
    <location>
        <begin position="344"/>
        <end position="416"/>
    </location>
</feature>
<dbReference type="PANTHER" id="PTHR43802">
    <property type="entry name" value="ENOYL-COA HYDRATASE"/>
    <property type="match status" value="1"/>
</dbReference>
<evidence type="ECO:0008006" key="5">
    <source>
        <dbReference type="Google" id="ProtNLM"/>
    </source>
</evidence>
<sequence>MFRQVSRYVNKIVEANVLQINRGINSARCLLKKDACAEMLEEKPIKQNTVLVEKDKNITLIGINRPRQRNAIDGQTAAKLCEAFSAFEADDASPVAVLYGIGGSFCSGFDILEMANEDESTVSVEILMMPEGSVGPTRRQLGKPVVCGINGYCVANGLELALMCDLRVMEDSAVLGFFNRRFGVPVIDGGTARLPAMIGLSRALDLILTGRHVCAEEANSMGIVNRIVPTGEALNKAIELAKCLSKFPQSALNHDRKSVYSAVFDVGSFQQAIQNEIMYTSKDIIDQMHDGIKWFNKTFKDNDTDSWLKRDKSMADWYDEEVAEAAAKVDEEKQAKEALRIEAEQKVQEEKERKFKEKTLKSAKVTEKQKTEKEVEKNAAATESKEKDDKNVNSVESKSKVDCEEPKPQTSKEPKK</sequence>
<dbReference type="CDD" id="cd06558">
    <property type="entry name" value="crotonase-like"/>
    <property type="match status" value="1"/>
</dbReference>
<evidence type="ECO:0000313" key="4">
    <source>
        <dbReference type="Proteomes" id="UP000078200"/>
    </source>
</evidence>
<dbReference type="EnsemblMetazoa" id="GAUT025847-RA">
    <property type="protein sequence ID" value="GAUT025847-PA"/>
    <property type="gene ID" value="GAUT025847"/>
</dbReference>
<dbReference type="AlphaFoldDB" id="A0A1A9V4Q4"/>
<evidence type="ECO:0000256" key="2">
    <source>
        <dbReference type="SAM" id="MobiDB-lite"/>
    </source>
</evidence>